<name>A0ABZ0Z0J2_9CAUD</name>
<dbReference type="Proteomes" id="UP001348805">
    <property type="component" value="Segment"/>
</dbReference>
<proteinExistence type="predicted"/>
<reference evidence="1 2" key="1">
    <citation type="submission" date="2023-11" db="EMBL/GenBank/DDBJ databases">
        <authorList>
            <person name="Cook R."/>
            <person name="Crisci M."/>
            <person name="Pye H."/>
            <person name="Adriaenssens E."/>
            <person name="Santini J."/>
        </authorList>
    </citation>
    <scope>NUCLEOTIDE SEQUENCE [LARGE SCALE GENOMIC DNA]</scope>
    <source>
        <strain evidence="1">Lak_Megaphage_RVC_AP3_GC26</strain>
    </source>
</reference>
<evidence type="ECO:0000313" key="1">
    <source>
        <dbReference type="EMBL" id="WQJ51629.1"/>
    </source>
</evidence>
<sequence length="88" mass="10521">MLTYNDICNIKNLQIIICENPDIMYTEAAALIDNKEYTILGLDEIILATLIIYNPDELRFLKNHLYHEIRHYYDIFNKIEELKNTQEN</sequence>
<dbReference type="EMBL" id="OR769219">
    <property type="protein sequence ID" value="WQJ51629.1"/>
    <property type="molecule type" value="Genomic_DNA"/>
</dbReference>
<evidence type="ECO:0000313" key="2">
    <source>
        <dbReference type="Proteomes" id="UP001348805"/>
    </source>
</evidence>
<accession>A0ABZ0Z0J2</accession>
<organism evidence="1 2">
    <name type="scientific">phage Lak_Megaphage_RVC_AP3_GC26</name>
    <dbReference type="NCBI Taxonomy" id="3109225"/>
    <lineage>
        <taxon>Viruses</taxon>
        <taxon>Duplodnaviria</taxon>
        <taxon>Heunggongvirae</taxon>
        <taxon>Uroviricota</taxon>
        <taxon>Caudoviricetes</taxon>
        <taxon>Caudoviricetes code 15 clade</taxon>
    </lineage>
</organism>
<keyword evidence="2" id="KW-1185">Reference proteome</keyword>
<protein>
    <submittedName>
        <fullName evidence="1">Uncharacterized protein</fullName>
    </submittedName>
</protein>